<organism evidence="1 2">
    <name type="scientific">Streptomyces djakartensis</name>
    <dbReference type="NCBI Taxonomy" id="68193"/>
    <lineage>
        <taxon>Bacteria</taxon>
        <taxon>Bacillati</taxon>
        <taxon>Actinomycetota</taxon>
        <taxon>Actinomycetes</taxon>
        <taxon>Kitasatosporales</taxon>
        <taxon>Streptomycetaceae</taxon>
        <taxon>Streptomyces</taxon>
    </lineage>
</organism>
<gene>
    <name evidence="1" type="ORF">GCM10010384_09910</name>
</gene>
<evidence type="ECO:0000313" key="2">
    <source>
        <dbReference type="Proteomes" id="UP000653308"/>
    </source>
</evidence>
<dbReference type="EMBL" id="BMWE01000002">
    <property type="protein sequence ID" value="GGY07470.1"/>
    <property type="molecule type" value="Genomic_DNA"/>
</dbReference>
<name>A0ABQ2ZBI5_9ACTN</name>
<reference evidence="2" key="1">
    <citation type="journal article" date="2019" name="Int. J. Syst. Evol. Microbiol.">
        <title>The Global Catalogue of Microorganisms (GCM) 10K type strain sequencing project: providing services to taxonomists for standard genome sequencing and annotation.</title>
        <authorList>
            <consortium name="The Broad Institute Genomics Platform"/>
            <consortium name="The Broad Institute Genome Sequencing Center for Infectious Disease"/>
            <person name="Wu L."/>
            <person name="Ma J."/>
        </authorList>
    </citation>
    <scope>NUCLEOTIDE SEQUENCE [LARGE SCALE GENOMIC DNA]</scope>
    <source>
        <strain evidence="2">JCM 4957</strain>
    </source>
</reference>
<evidence type="ECO:0000313" key="1">
    <source>
        <dbReference type="EMBL" id="GGY07470.1"/>
    </source>
</evidence>
<keyword evidence="2" id="KW-1185">Reference proteome</keyword>
<accession>A0ABQ2ZBI5</accession>
<sequence>MGLLHAWRMQKLVSDARTAYRRGDASFLAGFDIDSRARVSMKAIRKEIDKIITAVEPIGWECVSVQPFLASVQIDFMRRE</sequence>
<protein>
    <submittedName>
        <fullName evidence="1">Uncharacterized protein</fullName>
    </submittedName>
</protein>
<dbReference type="Proteomes" id="UP000653308">
    <property type="component" value="Unassembled WGS sequence"/>
</dbReference>
<comment type="caution">
    <text evidence="1">The sequence shown here is derived from an EMBL/GenBank/DDBJ whole genome shotgun (WGS) entry which is preliminary data.</text>
</comment>
<proteinExistence type="predicted"/>